<keyword evidence="5" id="KW-1185">Reference proteome</keyword>
<dbReference type="Proteomes" id="UP001209540">
    <property type="component" value="Unassembled WGS sequence"/>
</dbReference>
<evidence type="ECO:0000256" key="3">
    <source>
        <dbReference type="RuleBase" id="RU004466"/>
    </source>
</evidence>
<sequence>MLEPHHYLTKNPGKNFRKNLMKALNLWLQVPEERLLIISNAIYMLHNASLMIDDIQDDSKMRRGVPATHLLYGMPKTISTALYLCGLALEEIRKLNNPEALKIYSEEFSKFQLGQGIELHWRDNVICPTEQEYIDIVVDGKTTALLRMLVRLMQAESRSSIDCTNLINKFGKLGQITNDFLGFESAQWIEEKGCFCEDVSEGKFSLPIIHFMTHQSDLVTEQDRLRFMEILRLRTTNHDILMEALDLLKRAKSLDYCRDLLIDLDREIVQEIRALGGNPMIEHILDKFRFTNKYVLLYRN</sequence>
<proteinExistence type="inferred from homology"/>
<evidence type="ECO:0000256" key="1">
    <source>
        <dbReference type="ARBA" id="ARBA00022723"/>
    </source>
</evidence>
<accession>A0AAD5PA80</accession>
<dbReference type="GO" id="GO:0004659">
    <property type="term" value="F:prenyltransferase activity"/>
    <property type="evidence" value="ECO:0007669"/>
    <property type="project" value="InterPro"/>
</dbReference>
<dbReference type="InterPro" id="IPR008949">
    <property type="entry name" value="Isoprenoid_synthase_dom_sf"/>
</dbReference>
<dbReference type="SFLD" id="SFLDS00005">
    <property type="entry name" value="Isoprenoid_Synthase_Type_I"/>
    <property type="match status" value="1"/>
</dbReference>
<organism evidence="4 5">
    <name type="scientific">Phascolomyces articulosus</name>
    <dbReference type="NCBI Taxonomy" id="60185"/>
    <lineage>
        <taxon>Eukaryota</taxon>
        <taxon>Fungi</taxon>
        <taxon>Fungi incertae sedis</taxon>
        <taxon>Mucoromycota</taxon>
        <taxon>Mucoromycotina</taxon>
        <taxon>Mucoromycetes</taxon>
        <taxon>Mucorales</taxon>
        <taxon>Lichtheimiaceae</taxon>
        <taxon>Phascolomyces</taxon>
    </lineage>
</organism>
<dbReference type="GO" id="GO:0046872">
    <property type="term" value="F:metal ion binding"/>
    <property type="evidence" value="ECO:0007669"/>
    <property type="project" value="UniProtKB-KW"/>
</dbReference>
<name>A0AAD5PA80_9FUNG</name>
<dbReference type="GO" id="GO:0008299">
    <property type="term" value="P:isoprenoid biosynthetic process"/>
    <property type="evidence" value="ECO:0007669"/>
    <property type="project" value="InterPro"/>
</dbReference>
<keyword evidence="3" id="KW-0808">Transferase</keyword>
<dbReference type="EMBL" id="JAIXMP010000030">
    <property type="protein sequence ID" value="KAI9251478.1"/>
    <property type="molecule type" value="Genomic_DNA"/>
</dbReference>
<dbReference type="Pfam" id="PF00348">
    <property type="entry name" value="polyprenyl_synt"/>
    <property type="match status" value="1"/>
</dbReference>
<comment type="similarity">
    <text evidence="3">Belongs to the FPP/GGPP synthase family.</text>
</comment>
<comment type="caution">
    <text evidence="4">The sequence shown here is derived from an EMBL/GenBank/DDBJ whole genome shotgun (WGS) entry which is preliminary data.</text>
</comment>
<dbReference type="PANTHER" id="PTHR12001:SF44">
    <property type="entry name" value="GERANYLGERANYL PYROPHOSPHATE SYNTHASE"/>
    <property type="match status" value="1"/>
</dbReference>
<protein>
    <submittedName>
        <fullName evidence="4">Geranylgeranyl pyrophosphate synthase</fullName>
    </submittedName>
</protein>
<dbReference type="SUPFAM" id="SSF48576">
    <property type="entry name" value="Terpenoid synthases"/>
    <property type="match status" value="1"/>
</dbReference>
<dbReference type="PANTHER" id="PTHR12001">
    <property type="entry name" value="GERANYLGERANYL PYROPHOSPHATE SYNTHASE"/>
    <property type="match status" value="1"/>
</dbReference>
<evidence type="ECO:0000313" key="5">
    <source>
        <dbReference type="Proteomes" id="UP001209540"/>
    </source>
</evidence>
<dbReference type="Gene3D" id="1.10.600.10">
    <property type="entry name" value="Farnesyl Diphosphate Synthase"/>
    <property type="match status" value="1"/>
</dbReference>
<dbReference type="PROSITE" id="PS00723">
    <property type="entry name" value="POLYPRENYL_SYNTHASE_1"/>
    <property type="match status" value="1"/>
</dbReference>
<dbReference type="InterPro" id="IPR000092">
    <property type="entry name" value="Polyprenyl_synt"/>
</dbReference>
<dbReference type="AlphaFoldDB" id="A0AAD5PA80"/>
<dbReference type="InterPro" id="IPR033749">
    <property type="entry name" value="Polyprenyl_synt_CS"/>
</dbReference>
<reference evidence="4" key="1">
    <citation type="journal article" date="2022" name="IScience">
        <title>Evolution of zygomycete secretomes and the origins of terrestrial fungal ecologies.</title>
        <authorList>
            <person name="Chang Y."/>
            <person name="Wang Y."/>
            <person name="Mondo S."/>
            <person name="Ahrendt S."/>
            <person name="Andreopoulos W."/>
            <person name="Barry K."/>
            <person name="Beard J."/>
            <person name="Benny G.L."/>
            <person name="Blankenship S."/>
            <person name="Bonito G."/>
            <person name="Cuomo C."/>
            <person name="Desiro A."/>
            <person name="Gervers K.A."/>
            <person name="Hundley H."/>
            <person name="Kuo A."/>
            <person name="LaButti K."/>
            <person name="Lang B.F."/>
            <person name="Lipzen A."/>
            <person name="O'Donnell K."/>
            <person name="Pangilinan J."/>
            <person name="Reynolds N."/>
            <person name="Sandor L."/>
            <person name="Smith M.E."/>
            <person name="Tsang A."/>
            <person name="Grigoriev I.V."/>
            <person name="Stajich J.E."/>
            <person name="Spatafora J.W."/>
        </authorList>
    </citation>
    <scope>NUCLEOTIDE SEQUENCE</scope>
    <source>
        <strain evidence="4">RSA 2281</strain>
    </source>
</reference>
<keyword evidence="1" id="KW-0479">Metal-binding</keyword>
<evidence type="ECO:0000256" key="2">
    <source>
        <dbReference type="ARBA" id="ARBA00022842"/>
    </source>
</evidence>
<evidence type="ECO:0000313" key="4">
    <source>
        <dbReference type="EMBL" id="KAI9251478.1"/>
    </source>
</evidence>
<reference evidence="4" key="2">
    <citation type="submission" date="2023-02" db="EMBL/GenBank/DDBJ databases">
        <authorList>
            <consortium name="DOE Joint Genome Institute"/>
            <person name="Mondo S.J."/>
            <person name="Chang Y."/>
            <person name="Wang Y."/>
            <person name="Ahrendt S."/>
            <person name="Andreopoulos W."/>
            <person name="Barry K."/>
            <person name="Beard J."/>
            <person name="Benny G.L."/>
            <person name="Blankenship S."/>
            <person name="Bonito G."/>
            <person name="Cuomo C."/>
            <person name="Desiro A."/>
            <person name="Gervers K.A."/>
            <person name="Hundley H."/>
            <person name="Kuo A."/>
            <person name="LaButti K."/>
            <person name="Lang B.F."/>
            <person name="Lipzen A."/>
            <person name="O'Donnell K."/>
            <person name="Pangilinan J."/>
            <person name="Reynolds N."/>
            <person name="Sandor L."/>
            <person name="Smith M.W."/>
            <person name="Tsang A."/>
            <person name="Grigoriev I.V."/>
            <person name="Stajich J.E."/>
            <person name="Spatafora J.W."/>
        </authorList>
    </citation>
    <scope>NUCLEOTIDE SEQUENCE</scope>
    <source>
        <strain evidence="4">RSA 2281</strain>
    </source>
</reference>
<keyword evidence="2" id="KW-0460">Magnesium</keyword>
<gene>
    <name evidence="4" type="ORF">BDA99DRAFT_444547</name>
</gene>